<evidence type="ECO:0000256" key="4">
    <source>
        <dbReference type="ARBA" id="ARBA00022679"/>
    </source>
</evidence>
<dbReference type="SMART" id="SM00220">
    <property type="entry name" value="S_TKc"/>
    <property type="match status" value="1"/>
</dbReference>
<dbReference type="FunFam" id="1.10.510.10:FF:000406">
    <property type="entry name" value="cyclin-dependent kinase 20 isoform X1"/>
    <property type="match status" value="1"/>
</dbReference>
<evidence type="ECO:0000259" key="20">
    <source>
        <dbReference type="PROSITE" id="PS50114"/>
    </source>
</evidence>
<keyword evidence="3" id="KW-0723">Serine/threonine-protein kinase</keyword>
<dbReference type="EMBL" id="VCAZ01000262">
    <property type="protein sequence ID" value="TTP91411.1"/>
    <property type="molecule type" value="Genomic_DNA"/>
</dbReference>
<dbReference type="Gene3D" id="3.30.200.20">
    <property type="entry name" value="Phosphorylase Kinase, domain 1"/>
    <property type="match status" value="1"/>
</dbReference>
<comment type="subcellular location">
    <subcellularLocation>
        <location evidence="1">Nucleus</location>
    </subcellularLocation>
</comment>
<keyword evidence="9" id="KW-0862">Zinc</keyword>
<dbReference type="PROSITE" id="PS50011">
    <property type="entry name" value="PROTEIN_KINASE_DOM"/>
    <property type="match status" value="1"/>
</dbReference>
<evidence type="ECO:0000256" key="14">
    <source>
        <dbReference type="ARBA" id="ARBA00023242"/>
    </source>
</evidence>
<dbReference type="InterPro" id="IPR011009">
    <property type="entry name" value="Kinase-like_dom_sf"/>
</dbReference>
<keyword evidence="11" id="KW-0238">DNA-binding</keyword>
<keyword evidence="5" id="KW-0479">Metal-binding</keyword>
<dbReference type="PROSITE" id="PS00108">
    <property type="entry name" value="PROTEIN_KINASE_ST"/>
    <property type="match status" value="1"/>
</dbReference>
<keyword evidence="22" id="KW-1185">Reference proteome</keyword>
<evidence type="ECO:0000256" key="5">
    <source>
        <dbReference type="ARBA" id="ARBA00022723"/>
    </source>
</evidence>
<dbReference type="GO" id="GO:0000978">
    <property type="term" value="F:RNA polymerase II cis-regulatory region sequence-specific DNA binding"/>
    <property type="evidence" value="ECO:0007669"/>
    <property type="project" value="TreeGrafter"/>
</dbReference>
<dbReference type="FunFam" id="3.30.50.10:FF:000001">
    <property type="entry name" value="GATA transcription factor (GATAd)"/>
    <property type="match status" value="1"/>
</dbReference>
<feature type="compositionally biased region" description="Low complexity" evidence="18">
    <location>
        <begin position="416"/>
        <end position="428"/>
    </location>
</feature>
<evidence type="ECO:0000256" key="17">
    <source>
        <dbReference type="PROSITE-ProRule" id="PRU00094"/>
    </source>
</evidence>
<keyword evidence="13" id="KW-0804">Transcription</keyword>
<dbReference type="InterPro" id="IPR048002">
    <property type="entry name" value="CDK20-like_STKc"/>
</dbReference>
<organism evidence="21 22">
    <name type="scientific">Bagarius yarrelli</name>
    <name type="common">Goonch</name>
    <name type="synonym">Bagrus yarrelli</name>
    <dbReference type="NCBI Taxonomy" id="175774"/>
    <lineage>
        <taxon>Eukaryota</taxon>
        <taxon>Metazoa</taxon>
        <taxon>Chordata</taxon>
        <taxon>Craniata</taxon>
        <taxon>Vertebrata</taxon>
        <taxon>Euteleostomi</taxon>
        <taxon>Actinopterygii</taxon>
        <taxon>Neopterygii</taxon>
        <taxon>Teleostei</taxon>
        <taxon>Ostariophysi</taxon>
        <taxon>Siluriformes</taxon>
        <taxon>Sisoridae</taxon>
        <taxon>Sisorinae</taxon>
        <taxon>Bagarius</taxon>
    </lineage>
</organism>
<dbReference type="FunFam" id="3.30.50.10:FF:000032">
    <property type="entry name" value="Transcription factor GATA-3"/>
    <property type="match status" value="1"/>
</dbReference>
<comment type="catalytic activity">
    <reaction evidence="15">
        <text>L-threonyl-[protein] + ATP = O-phospho-L-threonyl-[protein] + ADP + H(+)</text>
        <dbReference type="Rhea" id="RHEA:46608"/>
        <dbReference type="Rhea" id="RHEA-COMP:11060"/>
        <dbReference type="Rhea" id="RHEA-COMP:11605"/>
        <dbReference type="ChEBI" id="CHEBI:15378"/>
        <dbReference type="ChEBI" id="CHEBI:30013"/>
        <dbReference type="ChEBI" id="CHEBI:30616"/>
        <dbReference type="ChEBI" id="CHEBI:61977"/>
        <dbReference type="ChEBI" id="CHEBI:456216"/>
        <dbReference type="EC" id="2.7.11.22"/>
    </reaction>
</comment>
<dbReference type="GO" id="GO:0045944">
    <property type="term" value="P:positive regulation of transcription by RNA polymerase II"/>
    <property type="evidence" value="ECO:0007669"/>
    <property type="project" value="TreeGrafter"/>
</dbReference>
<dbReference type="Pfam" id="PF00069">
    <property type="entry name" value="Pkinase"/>
    <property type="match status" value="1"/>
</dbReference>
<evidence type="ECO:0000256" key="10">
    <source>
        <dbReference type="ARBA" id="ARBA00023015"/>
    </source>
</evidence>
<evidence type="ECO:0000256" key="1">
    <source>
        <dbReference type="ARBA" id="ARBA00004123"/>
    </source>
</evidence>
<evidence type="ECO:0000256" key="3">
    <source>
        <dbReference type="ARBA" id="ARBA00022527"/>
    </source>
</evidence>
<evidence type="ECO:0000256" key="15">
    <source>
        <dbReference type="ARBA" id="ARBA00047811"/>
    </source>
</evidence>
<dbReference type="GO" id="GO:0005634">
    <property type="term" value="C:nucleus"/>
    <property type="evidence" value="ECO:0007669"/>
    <property type="project" value="UniProtKB-SubCell"/>
</dbReference>
<dbReference type="SMART" id="SM00401">
    <property type="entry name" value="ZnF_GATA"/>
    <property type="match status" value="2"/>
</dbReference>
<dbReference type="InterPro" id="IPR008271">
    <property type="entry name" value="Ser/Thr_kinase_AS"/>
</dbReference>
<keyword evidence="4" id="KW-0808">Transferase</keyword>
<evidence type="ECO:0000256" key="8">
    <source>
        <dbReference type="ARBA" id="ARBA00022777"/>
    </source>
</evidence>
<comment type="caution">
    <text evidence="21">The sequence shown here is derived from an EMBL/GenBank/DDBJ whole genome shotgun (WGS) entry which is preliminary data.</text>
</comment>
<comment type="catalytic activity">
    <reaction evidence="16">
        <text>L-seryl-[protein] + ATP = O-phospho-L-seryl-[protein] + ADP + H(+)</text>
        <dbReference type="Rhea" id="RHEA:17989"/>
        <dbReference type="Rhea" id="RHEA-COMP:9863"/>
        <dbReference type="Rhea" id="RHEA-COMP:11604"/>
        <dbReference type="ChEBI" id="CHEBI:15378"/>
        <dbReference type="ChEBI" id="CHEBI:29999"/>
        <dbReference type="ChEBI" id="CHEBI:30616"/>
        <dbReference type="ChEBI" id="CHEBI:83421"/>
        <dbReference type="ChEBI" id="CHEBI:456216"/>
        <dbReference type="EC" id="2.7.11.22"/>
    </reaction>
</comment>
<proteinExistence type="predicted"/>
<dbReference type="GO" id="GO:0000981">
    <property type="term" value="F:DNA-binding transcription factor activity, RNA polymerase II-specific"/>
    <property type="evidence" value="ECO:0007669"/>
    <property type="project" value="TreeGrafter"/>
</dbReference>
<keyword evidence="8 21" id="KW-0418">Kinase</keyword>
<evidence type="ECO:0000256" key="7">
    <source>
        <dbReference type="ARBA" id="ARBA00022771"/>
    </source>
</evidence>
<dbReference type="EC" id="2.7.11.22" evidence="2"/>
<dbReference type="InterPro" id="IPR000719">
    <property type="entry name" value="Prot_kinase_dom"/>
</dbReference>
<evidence type="ECO:0000313" key="21">
    <source>
        <dbReference type="EMBL" id="TTP91411.1"/>
    </source>
</evidence>
<dbReference type="GO" id="GO:0000122">
    <property type="term" value="P:negative regulation of transcription by RNA polymerase II"/>
    <property type="evidence" value="ECO:0007669"/>
    <property type="project" value="TreeGrafter"/>
</dbReference>
<dbReference type="Gene3D" id="1.10.510.10">
    <property type="entry name" value="Transferase(Phosphotransferase) domain 1"/>
    <property type="match status" value="1"/>
</dbReference>
<keyword evidence="12" id="KW-0010">Activator</keyword>
<evidence type="ECO:0000256" key="6">
    <source>
        <dbReference type="ARBA" id="ARBA00022737"/>
    </source>
</evidence>
<dbReference type="Proteomes" id="UP000319801">
    <property type="component" value="Unassembled WGS sequence"/>
</dbReference>
<evidence type="ECO:0000256" key="11">
    <source>
        <dbReference type="ARBA" id="ARBA00023125"/>
    </source>
</evidence>
<name>A0A556VUL8_BAGYA</name>
<evidence type="ECO:0000256" key="9">
    <source>
        <dbReference type="ARBA" id="ARBA00022833"/>
    </source>
</evidence>
<feature type="region of interest" description="Disordered" evidence="18">
    <location>
        <begin position="390"/>
        <end position="434"/>
    </location>
</feature>
<dbReference type="OrthoDB" id="63265at2759"/>
<accession>A0A556VUL8</accession>
<evidence type="ECO:0000256" key="18">
    <source>
        <dbReference type="SAM" id="MobiDB-lite"/>
    </source>
</evidence>
<protein>
    <recommendedName>
        <fullName evidence="2">cyclin-dependent kinase</fullName>
        <ecNumber evidence="2">2.7.11.22</ecNumber>
    </recommendedName>
</protein>
<feature type="domain" description="GATA-type" evidence="20">
    <location>
        <begin position="535"/>
        <end position="590"/>
    </location>
</feature>
<dbReference type="GO" id="GO:0004693">
    <property type="term" value="F:cyclin-dependent protein serine/threonine kinase activity"/>
    <property type="evidence" value="ECO:0007669"/>
    <property type="project" value="UniProtKB-EC"/>
</dbReference>
<feature type="domain" description="Protein kinase" evidence="19">
    <location>
        <begin position="1"/>
        <end position="250"/>
    </location>
</feature>
<dbReference type="Pfam" id="PF00320">
    <property type="entry name" value="GATA"/>
    <property type="match status" value="2"/>
</dbReference>
<evidence type="ECO:0000259" key="19">
    <source>
        <dbReference type="PROSITE" id="PS50011"/>
    </source>
</evidence>
<evidence type="ECO:0000256" key="16">
    <source>
        <dbReference type="ARBA" id="ARBA00048367"/>
    </source>
</evidence>
<evidence type="ECO:0000256" key="13">
    <source>
        <dbReference type="ARBA" id="ARBA00023163"/>
    </source>
</evidence>
<dbReference type="InterPro" id="IPR013088">
    <property type="entry name" value="Znf_NHR/GATA"/>
</dbReference>
<dbReference type="CDD" id="cd07832">
    <property type="entry name" value="STKc_CCRK"/>
    <property type="match status" value="1"/>
</dbReference>
<sequence>MDQYSILGRIGEGAHGIVFKAKHIEVVKLKDVFPHGTGFVLVFEYMLSDLSEVIRNSQRPLTESQVKSYMMMLLKGVAFCHENSIMHRDLKPANLLISSTGHLKIADFGLARLFSNDGERLYSHQVATRWYRAPELLYGARKYDEGVDLWAVGCIFGELLNNSPLFPGENDIEQLCCVLRVLGTPNQKVWPEITELPDYNKITFKENPPIPLEVIVPDTSPQAVDLLKKFLVYPSKQRISARQALLHPYFFTDPLPAHHSELPIPQRGGKHPRQRLQHPYEFTVEQPLCESLMDPSLIQPHSWGVESRWSSSVLMPSEVMPTYPSDSSFVSHPEDDSAFSSIEAECGGLPSLFSNTAQSRSTPTYRHSPVRQVYSSPFLSGLSWLEGSSTHSLSSPYPSPPPSWAGGKFSRTPVLTHSSTTSSPFHPSIPLSSIRAPRSELHPSDLDCKDGVKGERVSPAVGTEGVGGVYAINHGGGGGVYPHDHGTPQTHTHTHIHSLGHYSSYSSPAQDFSSVGLYSPTSFSPKLQGKITLSPTETRECVNCGATATPLWRRDGTGHYLCNACGLYHKMNGQNRPLIRPRKRLVVSKRAGTQCANCQTSTTTLWRRNASGEPVCNACGLYFKLHNVNRPLTMKKDGIQTRNRKVSSKSKKGRRNAAMDALDAFSDPLKVPGSEQPIDTFSLGSYGHSIHPGGTSTALHAPSHLSYPYHPAAAAAIFSGMM</sequence>
<feature type="domain" description="GATA-type" evidence="20">
    <location>
        <begin position="589"/>
        <end position="642"/>
    </location>
</feature>
<dbReference type="SUPFAM" id="SSF57716">
    <property type="entry name" value="Glucocorticoid receptor-like (DNA-binding domain)"/>
    <property type="match status" value="2"/>
</dbReference>
<dbReference type="GO" id="GO:0008270">
    <property type="term" value="F:zinc ion binding"/>
    <property type="evidence" value="ECO:0007669"/>
    <property type="project" value="UniProtKB-KW"/>
</dbReference>
<dbReference type="PROSITE" id="PS00344">
    <property type="entry name" value="GATA_ZN_FINGER_1"/>
    <property type="match status" value="2"/>
</dbReference>
<keyword evidence="10" id="KW-0805">Transcription regulation</keyword>
<evidence type="ECO:0000256" key="2">
    <source>
        <dbReference type="ARBA" id="ARBA00012425"/>
    </source>
</evidence>
<dbReference type="GO" id="GO:0045165">
    <property type="term" value="P:cell fate commitment"/>
    <property type="evidence" value="ECO:0007669"/>
    <property type="project" value="TreeGrafter"/>
</dbReference>
<evidence type="ECO:0000256" key="12">
    <source>
        <dbReference type="ARBA" id="ARBA00023159"/>
    </source>
</evidence>
<dbReference type="PROSITE" id="PS50114">
    <property type="entry name" value="GATA_ZN_FINGER_2"/>
    <property type="match status" value="2"/>
</dbReference>
<keyword evidence="7 17" id="KW-0863">Zinc-finger</keyword>
<dbReference type="GO" id="GO:0005524">
    <property type="term" value="F:ATP binding"/>
    <property type="evidence" value="ECO:0007669"/>
    <property type="project" value="InterPro"/>
</dbReference>
<dbReference type="InterPro" id="IPR000679">
    <property type="entry name" value="Znf_GATA"/>
</dbReference>
<dbReference type="Gene3D" id="3.30.50.10">
    <property type="entry name" value="Erythroid Transcription Factor GATA-1, subunit A"/>
    <property type="match status" value="2"/>
</dbReference>
<dbReference type="PRINTS" id="PR00619">
    <property type="entry name" value="GATAZNFINGER"/>
</dbReference>
<keyword evidence="14" id="KW-0539">Nucleus</keyword>
<keyword evidence="6" id="KW-0677">Repeat</keyword>
<dbReference type="AlphaFoldDB" id="A0A556VUL8"/>
<reference evidence="21 22" key="1">
    <citation type="journal article" date="2019" name="Genome Biol. Evol.">
        <title>Whole-Genome Sequencing of the Giant Devil Catfish, Bagarius yarrelli.</title>
        <authorList>
            <person name="Jiang W."/>
            <person name="Lv Y."/>
            <person name="Cheng L."/>
            <person name="Yang K."/>
            <person name="Chao B."/>
            <person name="Wang X."/>
            <person name="Li Y."/>
            <person name="Pan X."/>
            <person name="You X."/>
            <person name="Zhang Y."/>
            <person name="Yang J."/>
            <person name="Li J."/>
            <person name="Zhang X."/>
            <person name="Liu S."/>
            <person name="Sun C."/>
            <person name="Yang J."/>
            <person name="Shi Q."/>
        </authorList>
    </citation>
    <scope>NUCLEOTIDE SEQUENCE [LARGE SCALE GENOMIC DNA]</scope>
    <source>
        <strain evidence="21">JWS20170419001</strain>
        <tissue evidence="21">Muscle</tissue>
    </source>
</reference>
<evidence type="ECO:0000313" key="22">
    <source>
        <dbReference type="Proteomes" id="UP000319801"/>
    </source>
</evidence>
<dbReference type="CDD" id="cd00202">
    <property type="entry name" value="ZnF_GATA"/>
    <property type="match status" value="2"/>
</dbReference>
<dbReference type="PANTHER" id="PTHR10071:SF190">
    <property type="entry name" value="ERYTHROID TRANSCRIPTION FACTOR"/>
    <property type="match status" value="1"/>
</dbReference>
<dbReference type="InterPro" id="IPR039355">
    <property type="entry name" value="Transcription_factor_GATA"/>
</dbReference>
<gene>
    <name evidence="21" type="ORF">Baya_16105</name>
</gene>
<dbReference type="SUPFAM" id="SSF56112">
    <property type="entry name" value="Protein kinase-like (PK-like)"/>
    <property type="match status" value="1"/>
</dbReference>
<dbReference type="PANTHER" id="PTHR10071">
    <property type="entry name" value="TRANSCRIPTION FACTOR GATA FAMILY MEMBER"/>
    <property type="match status" value="1"/>
</dbReference>